<feature type="non-terminal residue" evidence="1">
    <location>
        <position position="1"/>
    </location>
</feature>
<name>A0A195E4Z1_9HYME</name>
<reference evidence="1 2" key="1">
    <citation type="submission" date="2015-09" db="EMBL/GenBank/DDBJ databases">
        <title>Trachymyrmex cornetzi WGS genome.</title>
        <authorList>
            <person name="Nygaard S."/>
            <person name="Hu H."/>
            <person name="Boomsma J."/>
            <person name="Zhang G."/>
        </authorList>
    </citation>
    <scope>NUCLEOTIDE SEQUENCE [LARGE SCALE GENOMIC DNA]</scope>
    <source>
        <strain evidence="1">Tcor2-1</strain>
        <tissue evidence="1">Whole body</tissue>
    </source>
</reference>
<evidence type="ECO:0000313" key="2">
    <source>
        <dbReference type="Proteomes" id="UP000078492"/>
    </source>
</evidence>
<protein>
    <submittedName>
        <fullName evidence="1">Uncharacterized protein</fullName>
    </submittedName>
</protein>
<dbReference type="AlphaFoldDB" id="A0A195E4Z1"/>
<dbReference type="Proteomes" id="UP000078492">
    <property type="component" value="Unassembled WGS sequence"/>
</dbReference>
<keyword evidence="2" id="KW-1185">Reference proteome</keyword>
<dbReference type="EMBL" id="KQ979609">
    <property type="protein sequence ID" value="KYN20146.1"/>
    <property type="molecule type" value="Genomic_DNA"/>
</dbReference>
<proteinExistence type="predicted"/>
<accession>A0A195E4Z1</accession>
<gene>
    <name evidence="1" type="ORF">ALC57_07436</name>
</gene>
<evidence type="ECO:0000313" key="1">
    <source>
        <dbReference type="EMBL" id="KYN20146.1"/>
    </source>
</evidence>
<organism evidence="1 2">
    <name type="scientific">Trachymyrmex cornetzi</name>
    <dbReference type="NCBI Taxonomy" id="471704"/>
    <lineage>
        <taxon>Eukaryota</taxon>
        <taxon>Metazoa</taxon>
        <taxon>Ecdysozoa</taxon>
        <taxon>Arthropoda</taxon>
        <taxon>Hexapoda</taxon>
        <taxon>Insecta</taxon>
        <taxon>Pterygota</taxon>
        <taxon>Neoptera</taxon>
        <taxon>Endopterygota</taxon>
        <taxon>Hymenoptera</taxon>
        <taxon>Apocrita</taxon>
        <taxon>Aculeata</taxon>
        <taxon>Formicoidea</taxon>
        <taxon>Formicidae</taxon>
        <taxon>Myrmicinae</taxon>
        <taxon>Trachymyrmex</taxon>
    </lineage>
</organism>
<sequence>AFRHAPAHVVRLSGRMILLKLLGHVQDAETHAYMDPNLDSCPRGKRGNESRSVSFHIENGIIPARVPARRLCKRIRTESDDGGSIILRAAVR</sequence>